<protein>
    <submittedName>
        <fullName evidence="1">Uncharacterized protein</fullName>
    </submittedName>
</protein>
<comment type="caution">
    <text evidence="1">The sequence shown here is derived from an EMBL/GenBank/DDBJ whole genome shotgun (WGS) entry which is preliminary data.</text>
</comment>
<evidence type="ECO:0000313" key="2">
    <source>
        <dbReference type="Proteomes" id="UP001143474"/>
    </source>
</evidence>
<reference evidence="1" key="1">
    <citation type="journal article" date="2014" name="Int. J. Syst. Evol. Microbiol.">
        <title>Complete genome sequence of Corynebacterium casei LMG S-19264T (=DSM 44701T), isolated from a smear-ripened cheese.</title>
        <authorList>
            <consortium name="US DOE Joint Genome Institute (JGI-PGF)"/>
            <person name="Walter F."/>
            <person name="Albersmeier A."/>
            <person name="Kalinowski J."/>
            <person name="Ruckert C."/>
        </authorList>
    </citation>
    <scope>NUCLEOTIDE SEQUENCE</scope>
    <source>
        <strain evidence="1">VKM Ac-2007</strain>
    </source>
</reference>
<dbReference type="EMBL" id="BSEV01000038">
    <property type="protein sequence ID" value="GLK14881.1"/>
    <property type="molecule type" value="Genomic_DNA"/>
</dbReference>
<name>A0A9W6IA25_9ACTN</name>
<proteinExistence type="predicted"/>
<gene>
    <name evidence="1" type="ORF">GCM10017600_82940</name>
</gene>
<evidence type="ECO:0000313" key="1">
    <source>
        <dbReference type="EMBL" id="GLK14881.1"/>
    </source>
</evidence>
<organism evidence="1 2">
    <name type="scientific">Streptosporangium carneum</name>
    <dbReference type="NCBI Taxonomy" id="47481"/>
    <lineage>
        <taxon>Bacteria</taxon>
        <taxon>Bacillati</taxon>
        <taxon>Actinomycetota</taxon>
        <taxon>Actinomycetes</taxon>
        <taxon>Streptosporangiales</taxon>
        <taxon>Streptosporangiaceae</taxon>
        <taxon>Streptosporangium</taxon>
    </lineage>
</organism>
<dbReference type="AlphaFoldDB" id="A0A9W6IA25"/>
<dbReference type="Proteomes" id="UP001143474">
    <property type="component" value="Unassembled WGS sequence"/>
</dbReference>
<reference evidence="1" key="2">
    <citation type="submission" date="2023-01" db="EMBL/GenBank/DDBJ databases">
        <authorList>
            <person name="Sun Q."/>
            <person name="Evtushenko L."/>
        </authorList>
    </citation>
    <scope>NUCLEOTIDE SEQUENCE</scope>
    <source>
        <strain evidence="1">VKM Ac-2007</strain>
    </source>
</reference>
<accession>A0A9W6IA25</accession>
<dbReference type="RefSeq" id="WP_271223111.1">
    <property type="nucleotide sequence ID" value="NZ_BAAAVD010000004.1"/>
</dbReference>
<sequence length="56" mass="5814">MDVPGSGLVLEGETLKTGGGYADWNVPPPSGLTMPNECVADGTAFVVNPHSRITTR</sequence>
<keyword evidence="2" id="KW-1185">Reference proteome</keyword>